<dbReference type="GO" id="GO:0009279">
    <property type="term" value="C:cell outer membrane"/>
    <property type="evidence" value="ECO:0007669"/>
    <property type="project" value="UniProtKB-SubCell"/>
</dbReference>
<evidence type="ECO:0000256" key="14">
    <source>
        <dbReference type="PROSITE-ProRule" id="PRU01360"/>
    </source>
</evidence>
<evidence type="ECO:0000256" key="1">
    <source>
        <dbReference type="ARBA" id="ARBA00004571"/>
    </source>
</evidence>
<evidence type="ECO:0000256" key="11">
    <source>
        <dbReference type="ARBA" id="ARBA00023136"/>
    </source>
</evidence>
<dbReference type="EMBL" id="BMDI01000001">
    <property type="protein sequence ID" value="GGI18600.1"/>
    <property type="molecule type" value="Genomic_DNA"/>
</dbReference>
<keyword evidence="8" id="KW-0408">Iron</keyword>
<evidence type="ECO:0000256" key="4">
    <source>
        <dbReference type="ARBA" id="ARBA00022452"/>
    </source>
</evidence>
<dbReference type="Gene3D" id="2.170.130.10">
    <property type="entry name" value="TonB-dependent receptor, plug domain"/>
    <property type="match status" value="1"/>
</dbReference>
<evidence type="ECO:0000256" key="16">
    <source>
        <dbReference type="RuleBase" id="RU003357"/>
    </source>
</evidence>
<dbReference type="InterPro" id="IPR012910">
    <property type="entry name" value="Plug_dom"/>
</dbReference>
<dbReference type="GO" id="GO:0015344">
    <property type="term" value="F:siderophore uptake transmembrane transporter activity"/>
    <property type="evidence" value="ECO:0007669"/>
    <property type="project" value="TreeGrafter"/>
</dbReference>
<dbReference type="Pfam" id="PF00593">
    <property type="entry name" value="TonB_dep_Rec_b-barrel"/>
    <property type="match status" value="1"/>
</dbReference>
<dbReference type="AlphaFoldDB" id="A0A8J3F337"/>
<dbReference type="Pfam" id="PF07660">
    <property type="entry name" value="STN"/>
    <property type="match status" value="1"/>
</dbReference>
<comment type="subcellular location">
    <subcellularLocation>
        <location evidence="1 14">Cell outer membrane</location>
        <topology evidence="1 14">Multi-pass membrane protein</topology>
    </subcellularLocation>
</comment>
<evidence type="ECO:0000259" key="17">
    <source>
        <dbReference type="SMART" id="SM00965"/>
    </source>
</evidence>
<dbReference type="SMART" id="SM00965">
    <property type="entry name" value="STN"/>
    <property type="match status" value="1"/>
</dbReference>
<dbReference type="FunFam" id="2.170.130.10:FF:000010">
    <property type="entry name" value="Ferripyoverdine receptor"/>
    <property type="match status" value="1"/>
</dbReference>
<evidence type="ECO:0000256" key="12">
    <source>
        <dbReference type="ARBA" id="ARBA00023170"/>
    </source>
</evidence>
<evidence type="ECO:0000313" key="19">
    <source>
        <dbReference type="Proteomes" id="UP000642180"/>
    </source>
</evidence>
<protein>
    <submittedName>
        <fullName evidence="18">Ligand-gated channel</fullName>
    </submittedName>
</protein>
<reference evidence="19" key="1">
    <citation type="journal article" date="2019" name="Int. J. Syst. Evol. Microbiol.">
        <title>The Global Catalogue of Microorganisms (GCM) 10K type strain sequencing project: providing services to taxonomists for standard genome sequencing and annotation.</title>
        <authorList>
            <consortium name="The Broad Institute Genomics Platform"/>
            <consortium name="The Broad Institute Genome Sequencing Center for Infectious Disease"/>
            <person name="Wu L."/>
            <person name="Ma J."/>
        </authorList>
    </citation>
    <scope>NUCLEOTIDE SEQUENCE [LARGE SCALE GENOMIC DNA]</scope>
    <source>
        <strain evidence="19">CCM 2767</strain>
    </source>
</reference>
<organism evidence="18 19">
    <name type="scientific">Oxalicibacterium faecigallinarum</name>
    <dbReference type="NCBI Taxonomy" id="573741"/>
    <lineage>
        <taxon>Bacteria</taxon>
        <taxon>Pseudomonadati</taxon>
        <taxon>Pseudomonadota</taxon>
        <taxon>Betaproteobacteria</taxon>
        <taxon>Burkholderiales</taxon>
        <taxon>Oxalobacteraceae</taxon>
        <taxon>Oxalicibacterium</taxon>
    </lineage>
</organism>
<evidence type="ECO:0000256" key="13">
    <source>
        <dbReference type="ARBA" id="ARBA00023237"/>
    </source>
</evidence>
<dbReference type="PROSITE" id="PS52016">
    <property type="entry name" value="TONB_DEPENDENT_REC_3"/>
    <property type="match status" value="1"/>
</dbReference>
<name>A0A8J3F337_9BURK</name>
<dbReference type="GO" id="GO:0015891">
    <property type="term" value="P:siderophore transport"/>
    <property type="evidence" value="ECO:0007669"/>
    <property type="project" value="InterPro"/>
</dbReference>
<evidence type="ECO:0000256" key="8">
    <source>
        <dbReference type="ARBA" id="ARBA00023004"/>
    </source>
</evidence>
<evidence type="ECO:0000256" key="7">
    <source>
        <dbReference type="ARBA" id="ARBA00022729"/>
    </source>
</evidence>
<evidence type="ECO:0000256" key="9">
    <source>
        <dbReference type="ARBA" id="ARBA00023065"/>
    </source>
</evidence>
<accession>A0A8J3F337</accession>
<evidence type="ECO:0000256" key="10">
    <source>
        <dbReference type="ARBA" id="ARBA00023077"/>
    </source>
</evidence>
<feature type="short sequence motif" description="TonB C-terminal box" evidence="15">
    <location>
        <begin position="817"/>
        <end position="834"/>
    </location>
</feature>
<dbReference type="Gene3D" id="3.55.50.30">
    <property type="match status" value="1"/>
</dbReference>
<dbReference type="InterPro" id="IPR011662">
    <property type="entry name" value="Secretin/TonB_short_N"/>
</dbReference>
<sequence length="834" mass="91613">MHTAVRRISGTPVLNQRPLVRAVAVAILGMAIVATVSASAHAQQAPLAENAIKSYNIPAGPLSQVLYSFAASAGITLSFEPNVTDGLRSNGLQGNYSVQQGLSSLLAAHNIEAVPGDNGYRLRRVVQNASTLPAVSVTSSSVREATSEGTRSYSARAITVGKTSQSLRETPQPVTVLTRQFMEDRGLQDLTEVLQNTPGVTVDYTDSERLVYTSRGYTIDALQVDGLTFSQSGSAFVQPDTAVLDRVEVLRGASGMIRGSGNPSATVNMVRKRPTADFKASAALTLGSWDRRRLEADISGSLNDAGTLRGRLVAVDDDKEFFQKGRTEHKQVLYGVVEADISPRTTWTTSFQYTDLDASGAWGNLPSNYDGSSLNLPRSTYLGAAWNRWDRYNTQTFTEIEHRFDNDWTLKLNAAYTQFRLRDFKQSYITPIRTVGGTNPYLATSTQSHYIGAANDQLSMNVLANGPFNLLGRKHELIIGAETIRNKATDSHGVGSQYSQTIDIRDWNPYTTYAERDLVITAAPNKPNTTSQQAIFGTARFSITDPLTVLVGTRISWWDYKSAGTPANNYKVTREITPYAGLIYDLSRNISAYASYTEIFTPQNEKNQNGELLQPVRGETFEAGLKGEFFNRRLNASAGIFQITNVGKAVQDTSTVDPCTPYYTSGYCRIAGGKTRSEGWEMEVSGEVAPNWQMSAGYTNTRTRYITDSTAANVGQPLRTIDPRHQLRVFSTYRFGGETQGWTVGGGAQMQSDSYVNGTLTLSGPTTRVPVTARQGGYTVYNAMASYRFNKDYSIQLNVNNLFDKVYYKKFAPTGIGYYYGDPRNVMVSFRANF</sequence>
<dbReference type="Proteomes" id="UP000642180">
    <property type="component" value="Unassembled WGS sequence"/>
</dbReference>
<evidence type="ECO:0000256" key="6">
    <source>
        <dbReference type="ARBA" id="ARBA00022692"/>
    </source>
</evidence>
<keyword evidence="11 14" id="KW-0472">Membrane</keyword>
<dbReference type="SUPFAM" id="SSF56935">
    <property type="entry name" value="Porins"/>
    <property type="match status" value="1"/>
</dbReference>
<keyword evidence="12" id="KW-0675">Receptor</keyword>
<dbReference type="PANTHER" id="PTHR32552:SF74">
    <property type="entry name" value="HYDROXAMATE SIDEROPHORE RECEPTOR FHUE"/>
    <property type="match status" value="1"/>
</dbReference>
<comment type="caution">
    <text evidence="18">The sequence shown here is derived from an EMBL/GenBank/DDBJ whole genome shotgun (WGS) entry which is preliminary data.</text>
</comment>
<keyword evidence="10 16" id="KW-0798">TonB box</keyword>
<evidence type="ECO:0000256" key="15">
    <source>
        <dbReference type="PROSITE-ProRule" id="PRU10144"/>
    </source>
</evidence>
<dbReference type="Pfam" id="PF07715">
    <property type="entry name" value="Plug"/>
    <property type="match status" value="1"/>
</dbReference>
<keyword evidence="4 14" id="KW-1134">Transmembrane beta strand</keyword>
<dbReference type="InterPro" id="IPR010917">
    <property type="entry name" value="TonB_rcpt_CS"/>
</dbReference>
<dbReference type="CDD" id="cd01347">
    <property type="entry name" value="ligand_gated_channel"/>
    <property type="match status" value="1"/>
</dbReference>
<evidence type="ECO:0000313" key="18">
    <source>
        <dbReference type="EMBL" id="GGI18600.1"/>
    </source>
</evidence>
<keyword evidence="9" id="KW-0406">Ion transport</keyword>
<dbReference type="PANTHER" id="PTHR32552">
    <property type="entry name" value="FERRICHROME IRON RECEPTOR-RELATED"/>
    <property type="match status" value="1"/>
</dbReference>
<evidence type="ECO:0000256" key="2">
    <source>
        <dbReference type="ARBA" id="ARBA00009810"/>
    </source>
</evidence>
<dbReference type="InterPro" id="IPR037066">
    <property type="entry name" value="Plug_dom_sf"/>
</dbReference>
<dbReference type="GO" id="GO:0038023">
    <property type="term" value="F:signaling receptor activity"/>
    <property type="evidence" value="ECO:0007669"/>
    <property type="project" value="InterPro"/>
</dbReference>
<evidence type="ECO:0000256" key="3">
    <source>
        <dbReference type="ARBA" id="ARBA00022448"/>
    </source>
</evidence>
<feature type="domain" description="Secretin/TonB short N-terminal" evidence="17">
    <location>
        <begin position="75"/>
        <end position="125"/>
    </location>
</feature>
<proteinExistence type="inferred from homology"/>
<dbReference type="Gene3D" id="2.40.170.20">
    <property type="entry name" value="TonB-dependent receptor, beta-barrel domain"/>
    <property type="match status" value="1"/>
</dbReference>
<comment type="similarity">
    <text evidence="2 14 16">Belongs to the TonB-dependent receptor family.</text>
</comment>
<dbReference type="InterPro" id="IPR010105">
    <property type="entry name" value="TonB_sidphr_rcpt"/>
</dbReference>
<keyword evidence="7" id="KW-0732">Signal</keyword>
<dbReference type="PROSITE" id="PS01156">
    <property type="entry name" value="TONB_DEPENDENT_REC_2"/>
    <property type="match status" value="1"/>
</dbReference>
<dbReference type="InterPro" id="IPR000531">
    <property type="entry name" value="Beta-barrel_TonB"/>
</dbReference>
<dbReference type="InterPro" id="IPR039426">
    <property type="entry name" value="TonB-dep_rcpt-like"/>
</dbReference>
<dbReference type="NCBIfam" id="TIGR01783">
    <property type="entry name" value="TonB-siderophor"/>
    <property type="match status" value="1"/>
</dbReference>
<keyword evidence="5" id="KW-0410">Iron transport</keyword>
<evidence type="ECO:0000256" key="5">
    <source>
        <dbReference type="ARBA" id="ARBA00022496"/>
    </source>
</evidence>
<keyword evidence="6 14" id="KW-0812">Transmembrane</keyword>
<gene>
    <name evidence="18" type="primary">pbuA</name>
    <name evidence="18" type="ORF">GCM10008066_14890</name>
</gene>
<keyword evidence="13 14" id="KW-0998">Cell outer membrane</keyword>
<dbReference type="InterPro" id="IPR036942">
    <property type="entry name" value="Beta-barrel_TonB_sf"/>
</dbReference>
<dbReference type="RefSeq" id="WP_229726276.1">
    <property type="nucleotide sequence ID" value="NZ_BMDI01000001.1"/>
</dbReference>
<keyword evidence="19" id="KW-1185">Reference proteome</keyword>
<keyword evidence="3 14" id="KW-0813">Transport</keyword>